<dbReference type="AlphaFoldDB" id="A0AAD8VN38"/>
<evidence type="ECO:0000259" key="3">
    <source>
        <dbReference type="Pfam" id="PF10551"/>
    </source>
</evidence>
<feature type="region of interest" description="Disordered" evidence="1">
    <location>
        <begin position="1"/>
        <end position="104"/>
    </location>
</feature>
<dbReference type="InterPro" id="IPR018289">
    <property type="entry name" value="MULE_transposase_dom"/>
</dbReference>
<evidence type="ECO:0000259" key="2">
    <source>
        <dbReference type="Pfam" id="PF10536"/>
    </source>
</evidence>
<feature type="compositionally biased region" description="Polar residues" evidence="1">
    <location>
        <begin position="968"/>
        <end position="982"/>
    </location>
</feature>
<feature type="compositionally biased region" description="Low complexity" evidence="1">
    <location>
        <begin position="20"/>
        <end position="42"/>
    </location>
</feature>
<feature type="domain" description="MULE transposase" evidence="3">
    <location>
        <begin position="324"/>
        <end position="427"/>
    </location>
</feature>
<gene>
    <name evidence="4" type="ORF">QYE76_035064</name>
</gene>
<feature type="compositionally biased region" description="Acidic residues" evidence="1">
    <location>
        <begin position="49"/>
        <end position="95"/>
    </location>
</feature>
<dbReference type="Pfam" id="PF10536">
    <property type="entry name" value="PMD"/>
    <property type="match status" value="1"/>
</dbReference>
<evidence type="ECO:0000313" key="5">
    <source>
        <dbReference type="Proteomes" id="UP001231189"/>
    </source>
</evidence>
<dbReference type="Pfam" id="PF10551">
    <property type="entry name" value="MULE"/>
    <property type="match status" value="1"/>
</dbReference>
<name>A0AAD8VN38_LOLMU</name>
<dbReference type="PANTHER" id="PTHR31973">
    <property type="entry name" value="POLYPROTEIN, PUTATIVE-RELATED"/>
    <property type="match status" value="1"/>
</dbReference>
<feature type="domain" description="Aminotransferase-like plant mobile" evidence="2">
    <location>
        <begin position="672"/>
        <end position="884"/>
    </location>
</feature>
<evidence type="ECO:0000256" key="1">
    <source>
        <dbReference type="SAM" id="MobiDB-lite"/>
    </source>
</evidence>
<accession>A0AAD8VN38</accession>
<sequence>MLPEAKVVNFQEGEGAFHPGQSSQSSDAGGSSFQSGQSSHAAGGHDDTVELESVDEEEEEMQNMMDEEDEDGVDNEVDSDESGGSDTSDDNEEADPIPSSWNHDLSEAMIVDDRHDSAWEYSMNTISVGARYADKRHLQEAITQWAMNTQRVFRTTVSSQKFLTVVCSDARCPSRVHGYCPKYDTTWVVSDFVPHTCVLKSMLKDHRNLTSTLIARLFYKEIVENTAMGVKAIQRRVHLQYKYVIEYGKAWRAKQTALENRFGTFYDAYDGVVRLLQTLKDRNPGTHVDIQDFVIPEFPNVRVLHRVFFAFSICIEAFMHCRPVMCVDGTFLTGRYKGQILTAIGVDGNNRCVPLAFAFVESENTASWLWFFRQLKKSIVKDRENVCVLHDRHAGILAAIKTLVEAGPDEETPWQDMQSRWCMRHLGANFFSQFRSKGLMNLFKKLCKQNQECKYTFLRGKLDEFTKDHVRHRLAARAALVAAHAAAVAQGTQVPVGPEPDPIGLCDLPGFDPPNTRRRPGRRIKNFAEWIEHEPLERWSLLHDTHGARYGVMTTNLAESYNFVLRGNRALPLTALVEGILYGTMNYFKERRELALKHMLENPNTPYCKAIMEYMDVKMEKGMSHTVLAIGNQERRFEVRLPTDKFGCVNAVRTHEIEQFGYPDVPMTAAQITRSLEAYLMWLLGKTMFTDNHGNTISARYIPIAQEIAEATEAEDITQRSWGSAVLAATYRGMCKGCQLTSHGSGIVGCPLLLQLWSWTRFPVGRPDIGAGSWPPDELYDADRIDMPTFGSIWTSRKRHFGHNQLRNCYPAFTEQFDLLLESDVSWEPYSEDHRDETYPGGISLMCTRDWAYWMTKAKIIFDIFVEEMSQQRVMRQFGMRQLIEPPPPTVPLPPRVHAYNRKGANKTAVGWVQLLGPYIAGWANAPAVSWATREPFDLQEFQQYLRAYMPRTRLRLSQACDPVEMAPSTQWDTYPRHSTSGTRHHAMTPPSMNGRSPPAHFLDGMSTTPPLHSVFRRNYVVSTRLSHAPDLRMLSSTEQHSGHLAPLCRCISRGTPRAHVWRYRRARGHHLRTRQEVLGGKTSSSRSLLTSIGSMPVSAWSSNFPCLTSGGVPVWMSQRVRDICRRGPDHDPSGPVLTIRTKHSRAIKTGFQVNSKLHLQIPRSTVSTSRGTCFLPDIASHLFVCTRRHLFRLDRHRGEVEGGAVVSEMSTICMHHV</sequence>
<dbReference type="PANTHER" id="PTHR31973:SF195">
    <property type="entry name" value="MUDR FAMILY TRANSPOSASE"/>
    <property type="match status" value="1"/>
</dbReference>
<dbReference type="EMBL" id="JAUUTY010000007">
    <property type="protein sequence ID" value="KAK1611391.1"/>
    <property type="molecule type" value="Genomic_DNA"/>
</dbReference>
<dbReference type="InterPro" id="IPR019557">
    <property type="entry name" value="AminoTfrase-like_pln_mobile"/>
</dbReference>
<organism evidence="4 5">
    <name type="scientific">Lolium multiflorum</name>
    <name type="common">Italian ryegrass</name>
    <name type="synonym">Lolium perenne subsp. multiflorum</name>
    <dbReference type="NCBI Taxonomy" id="4521"/>
    <lineage>
        <taxon>Eukaryota</taxon>
        <taxon>Viridiplantae</taxon>
        <taxon>Streptophyta</taxon>
        <taxon>Embryophyta</taxon>
        <taxon>Tracheophyta</taxon>
        <taxon>Spermatophyta</taxon>
        <taxon>Magnoliopsida</taxon>
        <taxon>Liliopsida</taxon>
        <taxon>Poales</taxon>
        <taxon>Poaceae</taxon>
        <taxon>BOP clade</taxon>
        <taxon>Pooideae</taxon>
        <taxon>Poodae</taxon>
        <taxon>Poeae</taxon>
        <taxon>Poeae Chloroplast Group 2 (Poeae type)</taxon>
        <taxon>Loliodinae</taxon>
        <taxon>Loliinae</taxon>
        <taxon>Lolium</taxon>
    </lineage>
</organism>
<protein>
    <recommendedName>
        <fullName evidence="6">Mutator-like transposase</fullName>
    </recommendedName>
</protein>
<evidence type="ECO:0008006" key="6">
    <source>
        <dbReference type="Google" id="ProtNLM"/>
    </source>
</evidence>
<feature type="region of interest" description="Disordered" evidence="1">
    <location>
        <begin position="968"/>
        <end position="994"/>
    </location>
</feature>
<dbReference type="Proteomes" id="UP001231189">
    <property type="component" value="Unassembled WGS sequence"/>
</dbReference>
<keyword evidence="5" id="KW-1185">Reference proteome</keyword>
<reference evidence="4" key="1">
    <citation type="submission" date="2023-07" db="EMBL/GenBank/DDBJ databases">
        <title>A chromosome-level genome assembly of Lolium multiflorum.</title>
        <authorList>
            <person name="Chen Y."/>
            <person name="Copetti D."/>
            <person name="Kolliker R."/>
            <person name="Studer B."/>
        </authorList>
    </citation>
    <scope>NUCLEOTIDE SEQUENCE</scope>
    <source>
        <strain evidence="4">02402/16</strain>
        <tissue evidence="4">Leaf</tissue>
    </source>
</reference>
<comment type="caution">
    <text evidence="4">The sequence shown here is derived from an EMBL/GenBank/DDBJ whole genome shotgun (WGS) entry which is preliminary data.</text>
</comment>
<evidence type="ECO:0000313" key="4">
    <source>
        <dbReference type="EMBL" id="KAK1611391.1"/>
    </source>
</evidence>
<proteinExistence type="predicted"/>